<accession>I0YP91</accession>
<dbReference type="EMBL" id="AGSI01000016">
    <property type="protein sequence ID" value="EIE20210.1"/>
    <property type="molecule type" value="Genomic_DNA"/>
</dbReference>
<protein>
    <submittedName>
        <fullName evidence="2">Uncharacterized protein</fullName>
    </submittedName>
</protein>
<dbReference type="AlphaFoldDB" id="I0YP91"/>
<evidence type="ECO:0000313" key="2">
    <source>
        <dbReference type="EMBL" id="EIE20210.1"/>
    </source>
</evidence>
<gene>
    <name evidence="2" type="ORF">COCSUDRAFT_57933</name>
</gene>
<feature type="region of interest" description="Disordered" evidence="1">
    <location>
        <begin position="128"/>
        <end position="172"/>
    </location>
</feature>
<evidence type="ECO:0000313" key="3">
    <source>
        <dbReference type="Proteomes" id="UP000007264"/>
    </source>
</evidence>
<organism evidence="2 3">
    <name type="scientific">Coccomyxa subellipsoidea (strain C-169)</name>
    <name type="common">Green microalga</name>
    <dbReference type="NCBI Taxonomy" id="574566"/>
    <lineage>
        <taxon>Eukaryota</taxon>
        <taxon>Viridiplantae</taxon>
        <taxon>Chlorophyta</taxon>
        <taxon>core chlorophytes</taxon>
        <taxon>Trebouxiophyceae</taxon>
        <taxon>Trebouxiophyceae incertae sedis</taxon>
        <taxon>Coccomyxaceae</taxon>
        <taxon>Coccomyxa</taxon>
        <taxon>Coccomyxa subellipsoidea</taxon>
    </lineage>
</organism>
<dbReference type="RefSeq" id="XP_005644754.1">
    <property type="nucleotide sequence ID" value="XM_005644697.1"/>
</dbReference>
<sequence>MFDIFAVQGPPARTQADLKTPSDFERKIVRASHTRPCDECGELDPFSMGAVFWEEPFSLGMGKSNFMRKSVWKPDQHTRPCDICRSCAPFRDYRATFYEEPYDDGKDTQYTYGFEPTWDNGYYSAGKYCDEDPDVEEPEYDSGDVEAADEGDGEDEEDTSDEEEDSDHSQVNVCTDLALVPGQSVTTLLPVYRDVRRGRAAPVAPATPQPQPWGDASVGAAARAPYNPTAHNSGWAGQRLQLSAHSWDTQA</sequence>
<dbReference type="KEGG" id="csl:COCSUDRAFT_57933"/>
<comment type="caution">
    <text evidence="2">The sequence shown here is derived from an EMBL/GenBank/DDBJ whole genome shotgun (WGS) entry which is preliminary data.</text>
</comment>
<name>I0YP91_COCSC</name>
<reference evidence="2 3" key="1">
    <citation type="journal article" date="2012" name="Genome Biol.">
        <title>The genome of the polar eukaryotic microalga coccomyxa subellipsoidea reveals traits of cold adaptation.</title>
        <authorList>
            <person name="Blanc G."/>
            <person name="Agarkova I."/>
            <person name="Grimwood J."/>
            <person name="Kuo A."/>
            <person name="Brueggeman A."/>
            <person name="Dunigan D."/>
            <person name="Gurnon J."/>
            <person name="Ladunga I."/>
            <person name="Lindquist E."/>
            <person name="Lucas S."/>
            <person name="Pangilinan J."/>
            <person name="Proschold T."/>
            <person name="Salamov A."/>
            <person name="Schmutz J."/>
            <person name="Weeks D."/>
            <person name="Yamada T."/>
            <person name="Claverie J.M."/>
            <person name="Grigoriev I."/>
            <person name="Van Etten J."/>
            <person name="Lomsadze A."/>
            <person name="Borodovsky M."/>
        </authorList>
    </citation>
    <scope>NUCLEOTIDE SEQUENCE [LARGE SCALE GENOMIC DNA]</scope>
    <source>
        <strain evidence="2 3">C-169</strain>
    </source>
</reference>
<keyword evidence="3" id="KW-1185">Reference proteome</keyword>
<evidence type="ECO:0000256" key="1">
    <source>
        <dbReference type="SAM" id="MobiDB-lite"/>
    </source>
</evidence>
<dbReference type="OrthoDB" id="10615014at2759"/>
<dbReference type="Proteomes" id="UP000007264">
    <property type="component" value="Unassembled WGS sequence"/>
</dbReference>
<feature type="compositionally biased region" description="Acidic residues" evidence="1">
    <location>
        <begin position="131"/>
        <end position="166"/>
    </location>
</feature>
<proteinExistence type="predicted"/>
<dbReference type="GeneID" id="17038186"/>